<keyword evidence="6 8" id="KW-0472">Membrane</keyword>
<organism evidence="10 11">
    <name type="scientific">Glossina fuscipes</name>
    <dbReference type="NCBI Taxonomy" id="7396"/>
    <lineage>
        <taxon>Eukaryota</taxon>
        <taxon>Metazoa</taxon>
        <taxon>Ecdysozoa</taxon>
        <taxon>Arthropoda</taxon>
        <taxon>Hexapoda</taxon>
        <taxon>Insecta</taxon>
        <taxon>Pterygota</taxon>
        <taxon>Neoptera</taxon>
        <taxon>Endopterygota</taxon>
        <taxon>Diptera</taxon>
        <taxon>Brachycera</taxon>
        <taxon>Muscomorpha</taxon>
        <taxon>Hippoboscoidea</taxon>
        <taxon>Glossinidae</taxon>
        <taxon>Glossina</taxon>
    </lineage>
</organism>
<evidence type="ECO:0000256" key="3">
    <source>
        <dbReference type="ARBA" id="ARBA00022692"/>
    </source>
</evidence>
<dbReference type="GO" id="GO:0006820">
    <property type="term" value="P:monoatomic anion transport"/>
    <property type="evidence" value="ECO:0007669"/>
    <property type="project" value="TreeGrafter"/>
</dbReference>
<feature type="transmembrane region" description="Helical" evidence="8">
    <location>
        <begin position="115"/>
        <end position="135"/>
    </location>
</feature>
<keyword evidence="4" id="KW-0769">Symport</keyword>
<accession>A0A8U0WBI2</accession>
<feature type="transmembrane region" description="Helical" evidence="8">
    <location>
        <begin position="88"/>
        <end position="108"/>
    </location>
</feature>
<evidence type="ECO:0000256" key="6">
    <source>
        <dbReference type="ARBA" id="ARBA00023136"/>
    </source>
</evidence>
<dbReference type="FunFam" id="1.20.1250.20:FF:000512">
    <property type="entry name" value="Putative inorganic phosphate cotransporter-like Protein"/>
    <property type="match status" value="1"/>
</dbReference>
<dbReference type="PROSITE" id="PS50850">
    <property type="entry name" value="MFS"/>
    <property type="match status" value="1"/>
</dbReference>
<dbReference type="Proteomes" id="UP000092443">
    <property type="component" value="Unplaced"/>
</dbReference>
<keyword evidence="2" id="KW-0813">Transport</keyword>
<comment type="subcellular location">
    <subcellularLocation>
        <location evidence="1">Membrane</location>
        <topology evidence="1">Multi-pass membrane protein</topology>
    </subcellularLocation>
</comment>
<dbReference type="PANTHER" id="PTHR11662">
    <property type="entry name" value="SOLUTE CARRIER FAMILY 17"/>
    <property type="match status" value="1"/>
</dbReference>
<dbReference type="GeneID" id="119633111"/>
<dbReference type="Gene3D" id="1.20.1250.20">
    <property type="entry name" value="MFS general substrate transporter like domains"/>
    <property type="match status" value="1"/>
</dbReference>
<name>A0A8U0WBI2_9MUSC</name>
<dbReference type="PROSITE" id="PS00217">
    <property type="entry name" value="SUGAR_TRANSPORT_2"/>
    <property type="match status" value="1"/>
</dbReference>
<feature type="transmembrane region" description="Helical" evidence="8">
    <location>
        <begin position="207"/>
        <end position="228"/>
    </location>
</feature>
<feature type="region of interest" description="Disordered" evidence="7">
    <location>
        <begin position="465"/>
        <end position="491"/>
    </location>
</feature>
<sequence>MTQQPAWGINLSKYFLIPQRVILAIMGFLAILNAYTMRISLSIAITELVVKKNHTDIDGEAAVCLADDMDHGTSTGGTYEWSEELQGFILSSFYIGYIVTHIPGGLLAEKFGGKWTLSLGILSTAFFTLITPVAIKSGGATALIIVRILMGLGEGTTFPALSVLLAQWVPLNERGKLGALVLGGGQVGTILGNLLSGVLLDAFDWPIVFYIFGGLGVVWFIFFCFLCFNDPTIHPYIKPSEREYLAKELGSLGRKENLAPTPWKAILTSVPMIALVCAQIGHDWGFYIMVTDLPKYMSDVMQFSIKANGLYSSLPYIMMWIVSIGSGFVGDWLITRNILNITNTRKMMTGIAAFGPAIFMVAASYAGCDRLAVVVLFTICMGLMGAFYAGMKLSPLDMSPNYAGTLMAITNGIGAITGVITPYLVGVMTPNATLLEWRTVFWVAFGVLCVTAFIYCIWASGEVQEFNDPPPRKDHDTEERGKSSDKEKQKH</sequence>
<dbReference type="FunFam" id="1.20.1250.20:FF:000003">
    <property type="entry name" value="Solute carrier family 17 member 3"/>
    <property type="match status" value="1"/>
</dbReference>
<dbReference type="AlphaFoldDB" id="A0A8U0WBI2"/>
<evidence type="ECO:0000256" key="7">
    <source>
        <dbReference type="SAM" id="MobiDB-lite"/>
    </source>
</evidence>
<evidence type="ECO:0000313" key="11">
    <source>
        <dbReference type="RefSeq" id="XP_037882286.1"/>
    </source>
</evidence>
<dbReference type="CDD" id="cd17318">
    <property type="entry name" value="MFS_SLC17"/>
    <property type="match status" value="1"/>
</dbReference>
<dbReference type="GO" id="GO:0015293">
    <property type="term" value="F:symporter activity"/>
    <property type="evidence" value="ECO:0007669"/>
    <property type="project" value="UniProtKB-KW"/>
</dbReference>
<dbReference type="SUPFAM" id="SSF103473">
    <property type="entry name" value="MFS general substrate transporter"/>
    <property type="match status" value="1"/>
</dbReference>
<dbReference type="InterPro" id="IPR011701">
    <property type="entry name" value="MFS"/>
</dbReference>
<gene>
    <name evidence="11" type="primary">LOC119633111</name>
</gene>
<evidence type="ECO:0000256" key="8">
    <source>
        <dbReference type="SAM" id="Phobius"/>
    </source>
</evidence>
<feature type="transmembrane region" description="Helical" evidence="8">
    <location>
        <begin position="310"/>
        <end position="335"/>
    </location>
</feature>
<feature type="compositionally biased region" description="Basic and acidic residues" evidence="7">
    <location>
        <begin position="470"/>
        <end position="491"/>
    </location>
</feature>
<dbReference type="KEGG" id="gfs:119633111"/>
<evidence type="ECO:0000256" key="2">
    <source>
        <dbReference type="ARBA" id="ARBA00022448"/>
    </source>
</evidence>
<feature type="transmembrane region" description="Helical" evidence="8">
    <location>
        <begin position="402"/>
        <end position="425"/>
    </location>
</feature>
<feature type="transmembrane region" description="Helical" evidence="8">
    <location>
        <begin position="141"/>
        <end position="165"/>
    </location>
</feature>
<keyword evidence="10" id="KW-1185">Reference proteome</keyword>
<feature type="transmembrane region" description="Helical" evidence="8">
    <location>
        <begin position="371"/>
        <end position="390"/>
    </location>
</feature>
<feature type="domain" description="Major facilitator superfamily (MFS) profile" evidence="9">
    <location>
        <begin position="19"/>
        <end position="464"/>
    </location>
</feature>
<dbReference type="InterPro" id="IPR005829">
    <property type="entry name" value="Sugar_transporter_CS"/>
</dbReference>
<feature type="transmembrane region" description="Helical" evidence="8">
    <location>
        <begin position="21"/>
        <end position="45"/>
    </location>
</feature>
<keyword evidence="3 8" id="KW-0812">Transmembrane</keyword>
<dbReference type="InterPro" id="IPR036259">
    <property type="entry name" value="MFS_trans_sf"/>
</dbReference>
<evidence type="ECO:0000259" key="9">
    <source>
        <dbReference type="PROSITE" id="PS50850"/>
    </source>
</evidence>
<feature type="transmembrane region" description="Helical" evidence="8">
    <location>
        <begin position="437"/>
        <end position="458"/>
    </location>
</feature>
<evidence type="ECO:0000313" key="10">
    <source>
        <dbReference type="Proteomes" id="UP000092443"/>
    </source>
</evidence>
<protein>
    <submittedName>
        <fullName evidence="11">Inorganic phosphate cotransporter</fullName>
    </submittedName>
</protein>
<dbReference type="PANTHER" id="PTHR11662:SF415">
    <property type="entry name" value="AT30085P-RELATED"/>
    <property type="match status" value="1"/>
</dbReference>
<proteinExistence type="predicted"/>
<dbReference type="InterPro" id="IPR020846">
    <property type="entry name" value="MFS_dom"/>
</dbReference>
<evidence type="ECO:0000256" key="1">
    <source>
        <dbReference type="ARBA" id="ARBA00004141"/>
    </source>
</evidence>
<dbReference type="Pfam" id="PF07690">
    <property type="entry name" value="MFS_1"/>
    <property type="match status" value="1"/>
</dbReference>
<dbReference type="GO" id="GO:0016020">
    <property type="term" value="C:membrane"/>
    <property type="evidence" value="ECO:0007669"/>
    <property type="project" value="UniProtKB-SubCell"/>
</dbReference>
<dbReference type="RefSeq" id="XP_037882286.1">
    <property type="nucleotide sequence ID" value="XM_038026358.1"/>
</dbReference>
<evidence type="ECO:0000256" key="4">
    <source>
        <dbReference type="ARBA" id="ARBA00022847"/>
    </source>
</evidence>
<dbReference type="InterPro" id="IPR050382">
    <property type="entry name" value="MFS_Na/Anion_cotransporter"/>
</dbReference>
<keyword evidence="5 8" id="KW-1133">Transmembrane helix</keyword>
<reference evidence="11" key="1">
    <citation type="submission" date="2025-08" db="UniProtKB">
        <authorList>
            <consortium name="RefSeq"/>
        </authorList>
    </citation>
    <scope>IDENTIFICATION</scope>
    <source>
        <tissue evidence="11">Whole body pupa</tissue>
    </source>
</reference>
<evidence type="ECO:0000256" key="5">
    <source>
        <dbReference type="ARBA" id="ARBA00022989"/>
    </source>
</evidence>
<feature type="transmembrane region" description="Helical" evidence="8">
    <location>
        <begin position="347"/>
        <end position="365"/>
    </location>
</feature>
<feature type="transmembrane region" description="Helical" evidence="8">
    <location>
        <begin position="177"/>
        <end position="195"/>
    </location>
</feature>